<feature type="transmembrane region" description="Helical" evidence="1">
    <location>
        <begin position="166"/>
        <end position="186"/>
    </location>
</feature>
<dbReference type="RefSeq" id="XP_005762692.1">
    <property type="nucleotide sequence ID" value="XM_005762635.1"/>
</dbReference>
<dbReference type="HOGENOM" id="CLU_697252_0_0_1"/>
<dbReference type="Proteomes" id="UP000013827">
    <property type="component" value="Unassembled WGS sequence"/>
</dbReference>
<evidence type="ECO:0000313" key="3">
    <source>
        <dbReference type="Proteomes" id="UP000013827"/>
    </source>
</evidence>
<proteinExistence type="predicted"/>
<dbReference type="AlphaFoldDB" id="A0A0D3IG78"/>
<feature type="transmembrane region" description="Helical" evidence="1">
    <location>
        <begin position="327"/>
        <end position="346"/>
    </location>
</feature>
<accession>A0A0D3IG78</accession>
<keyword evidence="1" id="KW-0812">Transmembrane</keyword>
<organism evidence="2 3">
    <name type="scientific">Emiliania huxleyi (strain CCMP1516)</name>
    <dbReference type="NCBI Taxonomy" id="280463"/>
    <lineage>
        <taxon>Eukaryota</taxon>
        <taxon>Haptista</taxon>
        <taxon>Haptophyta</taxon>
        <taxon>Prymnesiophyceae</taxon>
        <taxon>Isochrysidales</taxon>
        <taxon>Noelaerhabdaceae</taxon>
        <taxon>Emiliania</taxon>
    </lineage>
</organism>
<reference evidence="3" key="1">
    <citation type="journal article" date="2013" name="Nature">
        <title>Pan genome of the phytoplankton Emiliania underpins its global distribution.</title>
        <authorList>
            <person name="Read B.A."/>
            <person name="Kegel J."/>
            <person name="Klute M.J."/>
            <person name="Kuo A."/>
            <person name="Lefebvre S.C."/>
            <person name="Maumus F."/>
            <person name="Mayer C."/>
            <person name="Miller J."/>
            <person name="Monier A."/>
            <person name="Salamov A."/>
            <person name="Young J."/>
            <person name="Aguilar M."/>
            <person name="Claverie J.M."/>
            <person name="Frickenhaus S."/>
            <person name="Gonzalez K."/>
            <person name="Herman E.K."/>
            <person name="Lin Y.C."/>
            <person name="Napier J."/>
            <person name="Ogata H."/>
            <person name="Sarno A.F."/>
            <person name="Shmutz J."/>
            <person name="Schroeder D."/>
            <person name="de Vargas C."/>
            <person name="Verret F."/>
            <person name="von Dassow P."/>
            <person name="Valentin K."/>
            <person name="Van de Peer Y."/>
            <person name="Wheeler G."/>
            <person name="Dacks J.B."/>
            <person name="Delwiche C.F."/>
            <person name="Dyhrman S.T."/>
            <person name="Glockner G."/>
            <person name="John U."/>
            <person name="Richards T."/>
            <person name="Worden A.Z."/>
            <person name="Zhang X."/>
            <person name="Grigoriev I.V."/>
            <person name="Allen A.E."/>
            <person name="Bidle K."/>
            <person name="Borodovsky M."/>
            <person name="Bowler C."/>
            <person name="Brownlee C."/>
            <person name="Cock J.M."/>
            <person name="Elias M."/>
            <person name="Gladyshev V.N."/>
            <person name="Groth M."/>
            <person name="Guda C."/>
            <person name="Hadaegh A."/>
            <person name="Iglesias-Rodriguez M.D."/>
            <person name="Jenkins J."/>
            <person name="Jones B.M."/>
            <person name="Lawson T."/>
            <person name="Leese F."/>
            <person name="Lindquist E."/>
            <person name="Lobanov A."/>
            <person name="Lomsadze A."/>
            <person name="Malik S.B."/>
            <person name="Marsh M.E."/>
            <person name="Mackinder L."/>
            <person name="Mock T."/>
            <person name="Mueller-Roeber B."/>
            <person name="Pagarete A."/>
            <person name="Parker M."/>
            <person name="Probert I."/>
            <person name="Quesneville H."/>
            <person name="Raines C."/>
            <person name="Rensing S.A."/>
            <person name="Riano-Pachon D.M."/>
            <person name="Richier S."/>
            <person name="Rokitta S."/>
            <person name="Shiraiwa Y."/>
            <person name="Soanes D.M."/>
            <person name="van der Giezen M."/>
            <person name="Wahlund T.M."/>
            <person name="Williams B."/>
            <person name="Wilson W."/>
            <person name="Wolfe G."/>
            <person name="Wurch L.L."/>
        </authorList>
    </citation>
    <scope>NUCLEOTIDE SEQUENCE</scope>
</reference>
<sequence length="396" mass="41437">MNTFKSDTSHLQLVLLFESFGGFAGRRLQRPAELLDRLPGPRGVVCAIPDASEAEGGSQGAVEAHYCGPRGLFAAQRRTPHIFLSVEASVVPTASQAFVCTWLFCGRFAYMGDAESPVSLEEVLRETSFEPAPVRSRCSAWQALWLAPLAGWAVAVWQISDTDRPVPAAPFAVIAVGTTVTTGWLTALNHPCEFVATLGYRGTLCLYAGALITLTCRVALGEPDASGGALFGLLLVGSGLVMWACATFVQGPIPYMRGASLLVIGVQLRIGTAAAALSDAGVDRTSLAVCEAVAVACWLPGIASLLAKAYEEMRPPWLSAPNHNFGAFLIFGLGLACDAAIGLSYFCDDPVDLRGLDGAGGSAPSCPAAKELAIGVAMLRGGHGRWPCALRPVGSV</sequence>
<keyword evidence="1" id="KW-0472">Membrane</keyword>
<protein>
    <recommendedName>
        <fullName evidence="4">EamA domain-containing protein</fullName>
    </recommendedName>
</protein>
<dbReference type="PaxDb" id="2903-EOD10263"/>
<evidence type="ECO:0008006" key="4">
    <source>
        <dbReference type="Google" id="ProtNLM"/>
    </source>
</evidence>
<feature type="transmembrane region" description="Helical" evidence="1">
    <location>
        <begin position="226"/>
        <end position="249"/>
    </location>
</feature>
<dbReference type="EnsemblProtists" id="EOD10263">
    <property type="protein sequence ID" value="EOD10263"/>
    <property type="gene ID" value="EMIHUDRAFT_215960"/>
</dbReference>
<dbReference type="KEGG" id="ehx:EMIHUDRAFT_215960"/>
<reference evidence="2" key="2">
    <citation type="submission" date="2024-10" db="UniProtKB">
        <authorList>
            <consortium name="EnsemblProtists"/>
        </authorList>
    </citation>
    <scope>IDENTIFICATION</scope>
</reference>
<name>A0A0D3IG78_EMIH1</name>
<evidence type="ECO:0000313" key="2">
    <source>
        <dbReference type="EnsemblProtists" id="EOD10263"/>
    </source>
</evidence>
<evidence type="ECO:0000256" key="1">
    <source>
        <dbReference type="SAM" id="Phobius"/>
    </source>
</evidence>
<feature type="transmembrane region" description="Helical" evidence="1">
    <location>
        <begin position="198"/>
        <end position="220"/>
    </location>
</feature>
<keyword evidence="1" id="KW-1133">Transmembrane helix</keyword>
<keyword evidence="3" id="KW-1185">Reference proteome</keyword>
<dbReference type="GeneID" id="17256417"/>